<evidence type="ECO:0000256" key="5">
    <source>
        <dbReference type="ARBA" id="ARBA00022840"/>
    </source>
</evidence>
<dbReference type="SUPFAM" id="SSF56112">
    <property type="entry name" value="Protein kinase-like (PK-like)"/>
    <property type="match status" value="1"/>
</dbReference>
<dbReference type="STRING" id="6526.A0A2C9JJP7"/>
<evidence type="ECO:0000256" key="7">
    <source>
        <dbReference type="ARBA" id="ARBA00023136"/>
    </source>
</evidence>
<dbReference type="GO" id="GO:0004672">
    <property type="term" value="F:protein kinase activity"/>
    <property type="evidence" value="ECO:0007669"/>
    <property type="project" value="InterPro"/>
</dbReference>
<protein>
    <recommendedName>
        <fullName evidence="10">Protein kinase domain-containing protein</fullName>
    </recommendedName>
</protein>
<organism evidence="11 12">
    <name type="scientific">Biomphalaria glabrata</name>
    <name type="common">Bloodfluke planorb</name>
    <name type="synonym">Freshwater snail</name>
    <dbReference type="NCBI Taxonomy" id="6526"/>
    <lineage>
        <taxon>Eukaryota</taxon>
        <taxon>Metazoa</taxon>
        <taxon>Spiralia</taxon>
        <taxon>Lophotrochozoa</taxon>
        <taxon>Mollusca</taxon>
        <taxon>Gastropoda</taxon>
        <taxon>Heterobranchia</taxon>
        <taxon>Euthyneura</taxon>
        <taxon>Panpulmonata</taxon>
        <taxon>Hygrophila</taxon>
        <taxon>Lymnaeoidea</taxon>
        <taxon>Planorbidae</taxon>
        <taxon>Biomphalaria</taxon>
    </lineage>
</organism>
<accession>A0A2C9JJP7</accession>
<dbReference type="EnsemblMetazoa" id="BGLB003503-RD">
    <property type="protein sequence ID" value="BGLB003503-PD"/>
    <property type="gene ID" value="BGLB003503"/>
</dbReference>
<dbReference type="OrthoDB" id="4062651at2759"/>
<evidence type="ECO:0000256" key="8">
    <source>
        <dbReference type="ARBA" id="ARBA00037847"/>
    </source>
</evidence>
<comment type="subcellular location">
    <subcellularLocation>
        <location evidence="8">Endomembrane system</location>
        <topology evidence="8">Single-pass membrane protein</topology>
    </subcellularLocation>
</comment>
<proteinExistence type="predicted"/>
<dbReference type="AlphaFoldDB" id="A0A2C9JJP7"/>
<dbReference type="GO" id="GO:0006493">
    <property type="term" value="P:protein O-linked glycosylation"/>
    <property type="evidence" value="ECO:0007669"/>
    <property type="project" value="InterPro"/>
</dbReference>
<keyword evidence="6 9" id="KW-1133">Transmembrane helix</keyword>
<evidence type="ECO:0000259" key="10">
    <source>
        <dbReference type="PROSITE" id="PS50011"/>
    </source>
</evidence>
<feature type="transmembrane region" description="Helical" evidence="9">
    <location>
        <begin position="20"/>
        <end position="39"/>
    </location>
</feature>
<dbReference type="EnsemblMetazoa" id="BGLB003503-RB">
    <property type="protein sequence ID" value="BGLB003503-PB"/>
    <property type="gene ID" value="BGLB003503"/>
</dbReference>
<dbReference type="Gene3D" id="1.10.510.10">
    <property type="entry name" value="Transferase(Phosphotransferase) domain 1"/>
    <property type="match status" value="1"/>
</dbReference>
<evidence type="ECO:0000256" key="9">
    <source>
        <dbReference type="SAM" id="Phobius"/>
    </source>
</evidence>
<dbReference type="KEGG" id="bgt:106072675"/>
<sequence length="339" mass="38341">MNYYFHSSKRSTILIWKVKARICFFIVIAAVVAIFYETFIEKSVGPEQTKCTPGKFLLPGMNSCHLWLTCTDIKKDVNISSIVLGIGAQKIVKEGRWHQYPVAVNVLDFTHYSEDLMYGLEMLKLLSSQPKIIQLVGWCVDNGSLAVVITEKHSLGSADNVASVLEHHFPQHNTLATRFRLCFEFVFILHFLHSQPGGSYVMCDTNDPMKTLSQFLLTDNLTLVLNDVDALPQVRRGSGHLIKCGKVELSGPYVAPEQLWPFDEMPFIDTMMPSYDEKVDIWKIPDVCNVLIGDAHGAGALKLHLFNIHSQCRELEPSKRPTAEKILQVYDSIKRTLKL</sequence>
<dbReference type="VEuPathDB" id="VectorBase:BGLB003503"/>
<dbReference type="InterPro" id="IPR039318">
    <property type="entry name" value="POMK"/>
</dbReference>
<keyword evidence="2 9" id="KW-0812">Transmembrane</keyword>
<dbReference type="VEuPathDB" id="VectorBase:BGLAX_041364"/>
<dbReference type="Proteomes" id="UP000076420">
    <property type="component" value="Unassembled WGS sequence"/>
</dbReference>
<keyword evidence="4" id="KW-0418">Kinase</keyword>
<dbReference type="EnsemblMetazoa" id="BGLB003503-RC">
    <property type="protein sequence ID" value="BGLB003503-PC"/>
    <property type="gene ID" value="BGLB003503"/>
</dbReference>
<keyword evidence="5" id="KW-0067">ATP-binding</keyword>
<dbReference type="RefSeq" id="XP_013088554.2">
    <property type="nucleotide sequence ID" value="XM_013233100.2"/>
</dbReference>
<evidence type="ECO:0000313" key="12">
    <source>
        <dbReference type="Proteomes" id="UP000076420"/>
    </source>
</evidence>
<name>A0A2C9JJP7_BIOGL</name>
<keyword evidence="1" id="KW-0808">Transferase</keyword>
<dbReference type="GO" id="GO:0019200">
    <property type="term" value="F:carbohydrate kinase activity"/>
    <property type="evidence" value="ECO:0007669"/>
    <property type="project" value="InterPro"/>
</dbReference>
<reference evidence="11" key="1">
    <citation type="submission" date="2020-05" db="UniProtKB">
        <authorList>
            <consortium name="EnsemblMetazoa"/>
        </authorList>
    </citation>
    <scope>IDENTIFICATION</scope>
    <source>
        <strain evidence="11">BB02</strain>
    </source>
</reference>
<evidence type="ECO:0000256" key="3">
    <source>
        <dbReference type="ARBA" id="ARBA00022741"/>
    </source>
</evidence>
<dbReference type="InterPro" id="IPR000719">
    <property type="entry name" value="Prot_kinase_dom"/>
</dbReference>
<dbReference type="GO" id="GO:0005789">
    <property type="term" value="C:endoplasmic reticulum membrane"/>
    <property type="evidence" value="ECO:0007669"/>
    <property type="project" value="TreeGrafter"/>
</dbReference>
<feature type="domain" description="Protein kinase" evidence="10">
    <location>
        <begin position="78"/>
        <end position="339"/>
    </location>
</feature>
<dbReference type="RefSeq" id="XP_013088563.2">
    <property type="nucleotide sequence ID" value="XM_013233109.2"/>
</dbReference>
<evidence type="ECO:0000313" key="11">
    <source>
        <dbReference type="EnsemblMetazoa" id="BGLB003503-PC"/>
    </source>
</evidence>
<dbReference type="PANTHER" id="PTHR22618">
    <property type="entry name" value="PROTEIN O-MANNOSE KINASE"/>
    <property type="match status" value="1"/>
</dbReference>
<dbReference type="PANTHER" id="PTHR22618:SF2">
    <property type="entry name" value="PROTEIN O-MANNOSE KINASE"/>
    <property type="match status" value="1"/>
</dbReference>
<keyword evidence="3" id="KW-0547">Nucleotide-binding</keyword>
<dbReference type="GO" id="GO:0005524">
    <property type="term" value="F:ATP binding"/>
    <property type="evidence" value="ECO:0007669"/>
    <property type="project" value="UniProtKB-KW"/>
</dbReference>
<evidence type="ECO:0000256" key="2">
    <source>
        <dbReference type="ARBA" id="ARBA00022692"/>
    </source>
</evidence>
<evidence type="ECO:0000256" key="1">
    <source>
        <dbReference type="ARBA" id="ARBA00022679"/>
    </source>
</evidence>
<gene>
    <name evidence="11" type="primary">106072675</name>
</gene>
<dbReference type="PROSITE" id="PS50011">
    <property type="entry name" value="PROTEIN_KINASE_DOM"/>
    <property type="match status" value="1"/>
</dbReference>
<keyword evidence="7 9" id="KW-0472">Membrane</keyword>
<dbReference type="InterPro" id="IPR011009">
    <property type="entry name" value="Kinase-like_dom_sf"/>
</dbReference>
<evidence type="ECO:0000256" key="4">
    <source>
        <dbReference type="ARBA" id="ARBA00022777"/>
    </source>
</evidence>
<evidence type="ECO:0000256" key="6">
    <source>
        <dbReference type="ARBA" id="ARBA00022989"/>
    </source>
</evidence>